<evidence type="ECO:0000313" key="1">
    <source>
        <dbReference type="EMBL" id="PLX62501.1"/>
    </source>
</evidence>
<evidence type="ECO:0000313" key="2">
    <source>
        <dbReference type="Proteomes" id="UP000235015"/>
    </source>
</evidence>
<protein>
    <submittedName>
        <fullName evidence="1">Uncharacterized protein</fullName>
    </submittedName>
</protein>
<dbReference type="Proteomes" id="UP000235015">
    <property type="component" value="Unassembled WGS sequence"/>
</dbReference>
<sequence>MIGPVDSNCAKTLCKSHRKVSSPASEGEANIFFNLCMDRVHYSPGRNAIYFVDSSYIKVAETIDLVLKGLGCDQQIEQLYLDQLSIFKSLKRVKLEPAQARAVMVALRMQGMQITVSK</sequence>
<gene>
    <name evidence="1" type="ORF">C0630_06655</name>
</gene>
<dbReference type="RefSeq" id="WP_273438432.1">
    <property type="nucleotide sequence ID" value="NZ_PKUN01000005.1"/>
</dbReference>
<dbReference type="EMBL" id="PKUN01000005">
    <property type="protein sequence ID" value="PLX62501.1"/>
    <property type="molecule type" value="Genomic_DNA"/>
</dbReference>
<comment type="caution">
    <text evidence="1">The sequence shown here is derived from an EMBL/GenBank/DDBJ whole genome shotgun (WGS) entry which is preliminary data.</text>
</comment>
<accession>A0A2N6CYU5</accession>
<dbReference type="AlphaFoldDB" id="A0A2N6CYU5"/>
<organism evidence="1 2">
    <name type="scientific">Sedimenticola selenatireducens</name>
    <dbReference type="NCBI Taxonomy" id="191960"/>
    <lineage>
        <taxon>Bacteria</taxon>
        <taxon>Pseudomonadati</taxon>
        <taxon>Pseudomonadota</taxon>
        <taxon>Gammaproteobacteria</taxon>
        <taxon>Chromatiales</taxon>
        <taxon>Sedimenticolaceae</taxon>
        <taxon>Sedimenticola</taxon>
    </lineage>
</organism>
<proteinExistence type="predicted"/>
<reference evidence="1 2" key="1">
    <citation type="submission" date="2017-11" db="EMBL/GenBank/DDBJ databases">
        <title>Genome-resolved metagenomics identifies genetic mobility, metabolic interactions, and unexpected diversity in perchlorate-reducing communities.</title>
        <authorList>
            <person name="Barnum T.P."/>
            <person name="Figueroa I.A."/>
            <person name="Carlstrom C.I."/>
            <person name="Lucas L.N."/>
            <person name="Engelbrektson A.L."/>
            <person name="Coates J.D."/>
        </authorList>
    </citation>
    <scope>NUCLEOTIDE SEQUENCE [LARGE SCALE GENOMIC DNA]</scope>
    <source>
        <strain evidence="1">BM301</strain>
    </source>
</reference>
<name>A0A2N6CYU5_9GAMM</name>